<evidence type="ECO:0000256" key="2">
    <source>
        <dbReference type="ARBA" id="ARBA00022475"/>
    </source>
</evidence>
<evidence type="ECO:0000259" key="9">
    <source>
        <dbReference type="Pfam" id="PF18967"/>
    </source>
</evidence>
<comment type="caution">
    <text evidence="10">The sequence shown here is derived from an EMBL/GenBank/DDBJ whole genome shotgun (WGS) entry which is preliminary data.</text>
</comment>
<keyword evidence="7 8" id="KW-0472">Membrane</keyword>
<feature type="transmembrane region" description="Helical" evidence="8">
    <location>
        <begin position="156"/>
        <end position="182"/>
    </location>
</feature>
<proteinExistence type="predicted"/>
<comment type="subcellular location">
    <subcellularLocation>
        <location evidence="1">Cell membrane</location>
    </subcellularLocation>
</comment>
<keyword evidence="4" id="KW-0547">Nucleotide-binding</keyword>
<evidence type="ECO:0000256" key="6">
    <source>
        <dbReference type="ARBA" id="ARBA00023118"/>
    </source>
</evidence>
<feature type="transmembrane region" description="Helical" evidence="8">
    <location>
        <begin position="68"/>
        <end position="92"/>
    </location>
</feature>
<gene>
    <name evidence="10" type="ORF">A2V71_03525</name>
</gene>
<dbReference type="GO" id="GO:0005886">
    <property type="term" value="C:plasma membrane"/>
    <property type="evidence" value="ECO:0007669"/>
    <property type="project" value="UniProtKB-SubCell"/>
</dbReference>
<feature type="transmembrane region" description="Helical" evidence="8">
    <location>
        <begin position="44"/>
        <end position="62"/>
    </location>
</feature>
<dbReference type="Pfam" id="PF18967">
    <property type="entry name" value="PycTM"/>
    <property type="match status" value="1"/>
</dbReference>
<name>A0A1F5DNR8_9BACT</name>
<dbReference type="Proteomes" id="UP000178764">
    <property type="component" value="Unassembled WGS sequence"/>
</dbReference>
<dbReference type="GO" id="GO:0000166">
    <property type="term" value="F:nucleotide binding"/>
    <property type="evidence" value="ECO:0007669"/>
    <property type="project" value="UniProtKB-KW"/>
</dbReference>
<accession>A0A1F5DNR8</accession>
<evidence type="ECO:0000256" key="7">
    <source>
        <dbReference type="ARBA" id="ARBA00023136"/>
    </source>
</evidence>
<protein>
    <recommendedName>
        <fullName evidence="9">Pycsar effector protein domain-containing protein</fullName>
    </recommendedName>
</protein>
<evidence type="ECO:0000256" key="1">
    <source>
        <dbReference type="ARBA" id="ARBA00004236"/>
    </source>
</evidence>
<dbReference type="GO" id="GO:0051607">
    <property type="term" value="P:defense response to virus"/>
    <property type="evidence" value="ECO:0007669"/>
    <property type="project" value="UniProtKB-KW"/>
</dbReference>
<keyword evidence="2" id="KW-1003">Cell membrane</keyword>
<keyword evidence="6" id="KW-0051">Antiviral defense</keyword>
<keyword evidence="3 8" id="KW-0812">Transmembrane</keyword>
<evidence type="ECO:0000256" key="3">
    <source>
        <dbReference type="ARBA" id="ARBA00022692"/>
    </source>
</evidence>
<dbReference type="EMBL" id="MEZT01000015">
    <property type="protein sequence ID" value="OGD56661.1"/>
    <property type="molecule type" value="Genomic_DNA"/>
</dbReference>
<evidence type="ECO:0000256" key="5">
    <source>
        <dbReference type="ARBA" id="ARBA00022989"/>
    </source>
</evidence>
<sequence>MAEEKQQDIEKDVRVFDRENMLSRVTFMDSLLDKQNEIRNTVDVRTNIVIGFNAAVVAFLVVGLRDQLFTNIFLLMILSVFVISLLLAIIALKPPHLQTKKGQKESLFYHHYIESKDAEDYRKEIHQTLADENEIYDAYITEVYNLTKYSNIPRKLYLYLSIRTLIYGMAFVILIYGFWYLFSLWA</sequence>
<feature type="domain" description="Pycsar effector protein" evidence="9">
    <location>
        <begin position="35"/>
        <end position="178"/>
    </location>
</feature>
<dbReference type="InterPro" id="IPR043760">
    <property type="entry name" value="PycTM_dom"/>
</dbReference>
<dbReference type="AlphaFoldDB" id="A0A1F5DNR8"/>
<organism evidence="10 11">
    <name type="scientific">Candidatus Berkelbacteria bacterium RBG_13_40_8</name>
    <dbReference type="NCBI Taxonomy" id="1797467"/>
    <lineage>
        <taxon>Bacteria</taxon>
        <taxon>Candidatus Berkelbacteria</taxon>
    </lineage>
</organism>
<evidence type="ECO:0000256" key="8">
    <source>
        <dbReference type="SAM" id="Phobius"/>
    </source>
</evidence>
<evidence type="ECO:0000313" key="10">
    <source>
        <dbReference type="EMBL" id="OGD56661.1"/>
    </source>
</evidence>
<evidence type="ECO:0000313" key="11">
    <source>
        <dbReference type="Proteomes" id="UP000178764"/>
    </source>
</evidence>
<reference evidence="10 11" key="1">
    <citation type="journal article" date="2016" name="Nat. Commun.">
        <title>Thousands of microbial genomes shed light on interconnected biogeochemical processes in an aquifer system.</title>
        <authorList>
            <person name="Anantharaman K."/>
            <person name="Brown C.T."/>
            <person name="Hug L.A."/>
            <person name="Sharon I."/>
            <person name="Castelle C.J."/>
            <person name="Probst A.J."/>
            <person name="Thomas B.C."/>
            <person name="Singh A."/>
            <person name="Wilkins M.J."/>
            <person name="Karaoz U."/>
            <person name="Brodie E.L."/>
            <person name="Williams K.H."/>
            <person name="Hubbard S.S."/>
            <person name="Banfield J.F."/>
        </authorList>
    </citation>
    <scope>NUCLEOTIDE SEQUENCE [LARGE SCALE GENOMIC DNA]</scope>
</reference>
<evidence type="ECO:0000256" key="4">
    <source>
        <dbReference type="ARBA" id="ARBA00022741"/>
    </source>
</evidence>
<keyword evidence="5 8" id="KW-1133">Transmembrane helix</keyword>